<evidence type="ECO:0000259" key="11">
    <source>
        <dbReference type="PROSITE" id="PS50850"/>
    </source>
</evidence>
<dbReference type="PROSITE" id="PS00216">
    <property type="entry name" value="SUGAR_TRANSPORT_1"/>
    <property type="match status" value="1"/>
</dbReference>
<dbReference type="RefSeq" id="WP_256648198.1">
    <property type="nucleotide sequence ID" value="NZ_JANIAA010000001.1"/>
</dbReference>
<evidence type="ECO:0000256" key="2">
    <source>
        <dbReference type="ARBA" id="ARBA00008240"/>
    </source>
</evidence>
<feature type="transmembrane region" description="Helical" evidence="10">
    <location>
        <begin position="90"/>
        <end position="110"/>
    </location>
</feature>
<keyword evidence="3" id="KW-0813">Transport</keyword>
<comment type="caution">
    <text evidence="12">The sequence shown here is derived from an EMBL/GenBank/DDBJ whole genome shotgun (WGS) entry which is preliminary data.</text>
</comment>
<comment type="subcellular location">
    <subcellularLocation>
        <location evidence="1">Cell membrane</location>
        <topology evidence="1">Multi-pass membrane protein</topology>
    </subcellularLocation>
</comment>
<evidence type="ECO:0000313" key="13">
    <source>
        <dbReference type="Proteomes" id="UP001204746"/>
    </source>
</evidence>
<keyword evidence="4" id="KW-1003">Cell membrane</keyword>
<evidence type="ECO:0000256" key="4">
    <source>
        <dbReference type="ARBA" id="ARBA00022475"/>
    </source>
</evidence>
<evidence type="ECO:0000256" key="1">
    <source>
        <dbReference type="ARBA" id="ARBA00004651"/>
    </source>
</evidence>
<evidence type="ECO:0000256" key="5">
    <source>
        <dbReference type="ARBA" id="ARBA00022692"/>
    </source>
</evidence>
<keyword evidence="6" id="KW-0769">Symport</keyword>
<feature type="transmembrane region" description="Helical" evidence="10">
    <location>
        <begin position="277"/>
        <end position="294"/>
    </location>
</feature>
<feature type="transmembrane region" description="Helical" evidence="10">
    <location>
        <begin position="51"/>
        <end position="78"/>
    </location>
</feature>
<feature type="transmembrane region" description="Helical" evidence="10">
    <location>
        <begin position="240"/>
        <end position="257"/>
    </location>
</feature>
<feature type="transmembrane region" description="Helical" evidence="10">
    <location>
        <begin position="374"/>
        <end position="395"/>
    </location>
</feature>
<keyword evidence="5 10" id="KW-0812">Transmembrane</keyword>
<feature type="transmembrane region" description="Helical" evidence="10">
    <location>
        <begin position="401"/>
        <end position="419"/>
    </location>
</feature>
<evidence type="ECO:0000256" key="6">
    <source>
        <dbReference type="ARBA" id="ARBA00022847"/>
    </source>
</evidence>
<sequence length="477" mass="49955">MTPVPGPHPATRRTIFGATVGTLTEYYDFAIYGLMAPTIASQFFPRADPTAALLSTFVVFALGFLFRPLGGFIFGYLGDKFGRTKALTSAILLMAATTTAIGLLPTYAGVGLLSPVLLLVCRCLQSVSNGGEFAGATSYLAESAPRDKRATFVSTVTVSSAIPAVLGAIVILTISALLDDGAFTAWGWRIPFLLGAPLGLIGLYVRLRLAEPEVFTEMKAAGVAPRNPLLTGIRTQWRKMLLVFCAAAVTASSYYILNSYMVTYTETELGVSRNASLFMNSTAIVIFCVAVLLGGRAADRFGRRPVIATGLVALVVLGVPAFLLMQTGHLAGVLLGQIVFGLCIAPVSGVVPALSAELFPTSVRYSCNSMSYNLAYTVFAGTAPFVAAWLVSLTGLLVSPAIYASSIALVSGVIVFCFLEETRGTPLEQSVDTGERQGRSEAPGSPDEGRPAVEGALDGGGGGAESPGRVIEPVDHP</sequence>
<dbReference type="SUPFAM" id="SSF103473">
    <property type="entry name" value="MFS general substrate transporter"/>
    <property type="match status" value="1"/>
</dbReference>
<dbReference type="InterPro" id="IPR051084">
    <property type="entry name" value="H+-coupled_symporters"/>
</dbReference>
<evidence type="ECO:0000256" key="9">
    <source>
        <dbReference type="SAM" id="MobiDB-lite"/>
    </source>
</evidence>
<keyword evidence="7 10" id="KW-1133">Transmembrane helix</keyword>
<dbReference type="PROSITE" id="PS50850">
    <property type="entry name" value="MFS"/>
    <property type="match status" value="1"/>
</dbReference>
<comment type="similarity">
    <text evidence="2">Belongs to the major facilitator superfamily. Metabolite:H+ Symporter (MHS) family (TC 2.A.1.6) family.</text>
</comment>
<accession>A0ABT1UR17</accession>
<dbReference type="InterPro" id="IPR011701">
    <property type="entry name" value="MFS"/>
</dbReference>
<keyword evidence="13" id="KW-1185">Reference proteome</keyword>
<dbReference type="EMBL" id="JANIAA010000001">
    <property type="protein sequence ID" value="MCQ8187005.1"/>
    <property type="molecule type" value="Genomic_DNA"/>
</dbReference>
<keyword evidence="8 10" id="KW-0472">Membrane</keyword>
<dbReference type="InterPro" id="IPR005829">
    <property type="entry name" value="Sugar_transporter_CS"/>
</dbReference>
<reference evidence="12 13" key="1">
    <citation type="submission" date="2022-07" db="EMBL/GenBank/DDBJ databases">
        <authorList>
            <person name="Phongsopitanun W."/>
            <person name="Tanasupawat S."/>
        </authorList>
    </citation>
    <scope>NUCLEOTIDE SEQUENCE [LARGE SCALE GENOMIC DNA]</scope>
    <source>
        <strain evidence="12 13">RCU-064</strain>
    </source>
</reference>
<evidence type="ECO:0000256" key="3">
    <source>
        <dbReference type="ARBA" id="ARBA00022448"/>
    </source>
</evidence>
<dbReference type="PANTHER" id="PTHR43528">
    <property type="entry name" value="ALPHA-KETOGLUTARATE PERMEASE"/>
    <property type="match status" value="1"/>
</dbReference>
<organism evidence="12 13">
    <name type="scientific">Streptomyces rugosispiralis</name>
    <dbReference type="NCBI Taxonomy" id="2967341"/>
    <lineage>
        <taxon>Bacteria</taxon>
        <taxon>Bacillati</taxon>
        <taxon>Actinomycetota</taxon>
        <taxon>Actinomycetes</taxon>
        <taxon>Kitasatosporales</taxon>
        <taxon>Streptomycetaceae</taxon>
        <taxon>Streptomyces</taxon>
    </lineage>
</organism>
<feature type="domain" description="Major facilitator superfamily (MFS) profile" evidence="11">
    <location>
        <begin position="14"/>
        <end position="423"/>
    </location>
</feature>
<evidence type="ECO:0000256" key="7">
    <source>
        <dbReference type="ARBA" id="ARBA00022989"/>
    </source>
</evidence>
<dbReference type="Gene3D" id="1.20.1250.20">
    <property type="entry name" value="MFS general substrate transporter like domains"/>
    <property type="match status" value="2"/>
</dbReference>
<feature type="transmembrane region" description="Helical" evidence="10">
    <location>
        <begin position="152"/>
        <end position="178"/>
    </location>
</feature>
<dbReference type="Pfam" id="PF07690">
    <property type="entry name" value="MFS_1"/>
    <property type="match status" value="1"/>
</dbReference>
<dbReference type="InterPro" id="IPR036259">
    <property type="entry name" value="MFS_trans_sf"/>
</dbReference>
<evidence type="ECO:0000313" key="12">
    <source>
        <dbReference type="EMBL" id="MCQ8187005.1"/>
    </source>
</evidence>
<feature type="transmembrane region" description="Helical" evidence="10">
    <location>
        <begin position="306"/>
        <end position="325"/>
    </location>
</feature>
<evidence type="ECO:0000256" key="8">
    <source>
        <dbReference type="ARBA" id="ARBA00023136"/>
    </source>
</evidence>
<feature type="region of interest" description="Disordered" evidence="9">
    <location>
        <begin position="427"/>
        <end position="477"/>
    </location>
</feature>
<dbReference type="Proteomes" id="UP001204746">
    <property type="component" value="Unassembled WGS sequence"/>
</dbReference>
<evidence type="ECO:0000256" key="10">
    <source>
        <dbReference type="SAM" id="Phobius"/>
    </source>
</evidence>
<feature type="transmembrane region" description="Helical" evidence="10">
    <location>
        <begin position="190"/>
        <end position="209"/>
    </location>
</feature>
<dbReference type="InterPro" id="IPR020846">
    <property type="entry name" value="MFS_dom"/>
</dbReference>
<dbReference type="PANTHER" id="PTHR43528:SF1">
    <property type="entry name" value="ALPHA-KETOGLUTARATE PERMEASE"/>
    <property type="match status" value="1"/>
</dbReference>
<feature type="transmembrane region" description="Helical" evidence="10">
    <location>
        <begin position="331"/>
        <end position="354"/>
    </location>
</feature>
<proteinExistence type="inferred from homology"/>
<gene>
    <name evidence="12" type="ORF">NP777_01790</name>
</gene>
<protein>
    <submittedName>
        <fullName evidence="12">MFS transporter</fullName>
    </submittedName>
</protein>
<name>A0ABT1UR17_9ACTN</name>